<evidence type="ECO:0000256" key="1">
    <source>
        <dbReference type="ARBA" id="ARBA00001974"/>
    </source>
</evidence>
<dbReference type="SUPFAM" id="SSF56645">
    <property type="entry name" value="Acyl-CoA dehydrogenase NM domain-like"/>
    <property type="match status" value="1"/>
</dbReference>
<dbReference type="InterPro" id="IPR037069">
    <property type="entry name" value="AcylCoA_DH/ox_N_sf"/>
</dbReference>
<reference evidence="8" key="1">
    <citation type="submission" date="2018-05" db="EMBL/GenBank/DDBJ databases">
        <authorList>
            <person name="Lanie J.A."/>
            <person name="Ng W.-L."/>
            <person name="Kazmierczak K.M."/>
            <person name="Andrzejewski T.M."/>
            <person name="Davidsen T.M."/>
            <person name="Wayne K.J."/>
            <person name="Tettelin H."/>
            <person name="Glass J.I."/>
            <person name="Rusch D."/>
            <person name="Podicherti R."/>
            <person name="Tsui H.-C.T."/>
            <person name="Winkler M.E."/>
        </authorList>
    </citation>
    <scope>NUCLEOTIDE SEQUENCE</scope>
</reference>
<protein>
    <recommendedName>
        <fullName evidence="9">Acyl-CoA dehydrogenase/oxidase C-terminal domain-containing protein</fullName>
    </recommendedName>
</protein>
<dbReference type="PANTHER" id="PTHR43884:SF20">
    <property type="entry name" value="ACYL-COA DEHYDROGENASE FADE28"/>
    <property type="match status" value="1"/>
</dbReference>
<dbReference type="SUPFAM" id="SSF47203">
    <property type="entry name" value="Acyl-CoA dehydrogenase C-terminal domain-like"/>
    <property type="match status" value="1"/>
</dbReference>
<dbReference type="EMBL" id="UINC01060245">
    <property type="protein sequence ID" value="SVB84556.1"/>
    <property type="molecule type" value="Genomic_DNA"/>
</dbReference>
<sequence>MDFTLDEQQQAVVDLADQIFADALAPDLQTERLRVVEATDDWFDRDLWQVLADAGLLGIALGADVGGAGLDAVALALLLRVQGAHVAPMPLLPSAVASLVVDRHGNDAQRQALLPGVVAGATILTVAIQELLDDRLGEPSSSFIVESSDGGPTGRLTGRKVVVEHLGAADHLLVTASTADGPRVILVDRSSEGIAAETGPSTRLQPLADVTFTDAPGQVVGGPTAVTALLDHLLMGICATQLGVTERALALTAEYTSTRHQFGRPIATFQAVGQRLADQFVNVGGIRLATLSAAWRLANDRDATEDLLVAKWWASERATDVANATQHVHGGMGVAADYPLHRYTLWNKHLATSLGAGNQALRGLGALLAG</sequence>
<evidence type="ECO:0000256" key="5">
    <source>
        <dbReference type="ARBA" id="ARBA00023002"/>
    </source>
</evidence>
<evidence type="ECO:0008006" key="9">
    <source>
        <dbReference type="Google" id="ProtNLM"/>
    </source>
</evidence>
<dbReference type="Gene3D" id="2.40.110.10">
    <property type="entry name" value="Butyryl-CoA Dehydrogenase, subunit A, domain 2"/>
    <property type="match status" value="1"/>
</dbReference>
<accession>A0A382HBA4</accession>
<keyword evidence="4" id="KW-0274">FAD</keyword>
<dbReference type="GO" id="GO:0050660">
    <property type="term" value="F:flavin adenine dinucleotide binding"/>
    <property type="evidence" value="ECO:0007669"/>
    <property type="project" value="InterPro"/>
</dbReference>
<dbReference type="PANTHER" id="PTHR43884">
    <property type="entry name" value="ACYL-COA DEHYDROGENASE"/>
    <property type="match status" value="1"/>
</dbReference>
<dbReference type="Gene3D" id="1.20.140.10">
    <property type="entry name" value="Butyryl-CoA Dehydrogenase, subunit A, domain 3"/>
    <property type="match status" value="1"/>
</dbReference>
<evidence type="ECO:0000256" key="4">
    <source>
        <dbReference type="ARBA" id="ARBA00022827"/>
    </source>
</evidence>
<keyword evidence="3" id="KW-0285">Flavoprotein</keyword>
<keyword evidence="5" id="KW-0560">Oxidoreductase</keyword>
<evidence type="ECO:0000313" key="8">
    <source>
        <dbReference type="EMBL" id="SVB84556.1"/>
    </source>
</evidence>
<comment type="similarity">
    <text evidence="2">Belongs to the acyl-CoA dehydrogenase family.</text>
</comment>
<dbReference type="InterPro" id="IPR046373">
    <property type="entry name" value="Acyl-CoA_Oxase/DH_mid-dom_sf"/>
</dbReference>
<evidence type="ECO:0000256" key="2">
    <source>
        <dbReference type="ARBA" id="ARBA00009347"/>
    </source>
</evidence>
<dbReference type="Pfam" id="PF00441">
    <property type="entry name" value="Acyl-CoA_dh_1"/>
    <property type="match status" value="1"/>
</dbReference>
<feature type="domain" description="Acyl-CoA dehydrogenase/oxidase C-terminal" evidence="6">
    <location>
        <begin position="224"/>
        <end position="356"/>
    </location>
</feature>
<comment type="cofactor">
    <cofactor evidence="1">
        <name>FAD</name>
        <dbReference type="ChEBI" id="CHEBI:57692"/>
    </cofactor>
</comment>
<dbReference type="Gene3D" id="1.10.540.10">
    <property type="entry name" value="Acyl-CoA dehydrogenase/oxidase, N-terminal domain"/>
    <property type="match status" value="1"/>
</dbReference>
<name>A0A382HBA4_9ZZZZ</name>
<dbReference type="InterPro" id="IPR013786">
    <property type="entry name" value="AcylCoA_DH/ox_N"/>
</dbReference>
<proteinExistence type="inferred from homology"/>
<organism evidence="8">
    <name type="scientific">marine metagenome</name>
    <dbReference type="NCBI Taxonomy" id="408172"/>
    <lineage>
        <taxon>unclassified sequences</taxon>
        <taxon>metagenomes</taxon>
        <taxon>ecological metagenomes</taxon>
    </lineage>
</organism>
<evidence type="ECO:0000256" key="3">
    <source>
        <dbReference type="ARBA" id="ARBA00022630"/>
    </source>
</evidence>
<dbReference type="Pfam" id="PF02771">
    <property type="entry name" value="Acyl-CoA_dh_N"/>
    <property type="match status" value="1"/>
</dbReference>
<dbReference type="InterPro" id="IPR009100">
    <property type="entry name" value="AcylCoA_DH/oxidase_NM_dom_sf"/>
</dbReference>
<feature type="domain" description="Acyl-CoA dehydrogenase/oxidase N-terminal" evidence="7">
    <location>
        <begin position="7"/>
        <end position="120"/>
    </location>
</feature>
<gene>
    <name evidence="8" type="ORF">METZ01_LOCUS237410</name>
</gene>
<dbReference type="InterPro" id="IPR009075">
    <property type="entry name" value="AcylCo_DH/oxidase_C"/>
</dbReference>
<evidence type="ECO:0000259" key="6">
    <source>
        <dbReference type="Pfam" id="PF00441"/>
    </source>
</evidence>
<dbReference type="AlphaFoldDB" id="A0A382HBA4"/>
<evidence type="ECO:0000259" key="7">
    <source>
        <dbReference type="Pfam" id="PF02771"/>
    </source>
</evidence>
<dbReference type="CDD" id="cd00567">
    <property type="entry name" value="ACAD"/>
    <property type="match status" value="1"/>
</dbReference>
<dbReference type="InterPro" id="IPR036250">
    <property type="entry name" value="AcylCo_DH-like_C"/>
</dbReference>
<dbReference type="GO" id="GO:0003995">
    <property type="term" value="F:acyl-CoA dehydrogenase activity"/>
    <property type="evidence" value="ECO:0007669"/>
    <property type="project" value="TreeGrafter"/>
</dbReference>